<dbReference type="Proteomes" id="UP000520770">
    <property type="component" value="Unassembled WGS sequence"/>
</dbReference>
<dbReference type="AlphaFoldDB" id="A0A7W6XCX6"/>
<evidence type="ECO:0000313" key="5">
    <source>
        <dbReference type="Proteomes" id="UP000524535"/>
    </source>
</evidence>
<keyword evidence="5" id="KW-1185">Reference proteome</keyword>
<proteinExistence type="predicted"/>
<evidence type="ECO:0000313" key="2">
    <source>
        <dbReference type="EMBL" id="MBB4414250.1"/>
    </source>
</evidence>
<accession>A0A7W6XCX6</accession>
<dbReference type="EMBL" id="JACIGW010000008">
    <property type="protein sequence ID" value="MBB4351174.1"/>
    <property type="molecule type" value="Genomic_DNA"/>
</dbReference>
<gene>
    <name evidence="2" type="ORF">GGE31_004792</name>
    <name evidence="1" type="ORF">GGE33_004952</name>
    <name evidence="3" type="ORF">GGE35_004716</name>
</gene>
<protein>
    <submittedName>
        <fullName evidence="2">Uncharacterized protein</fullName>
    </submittedName>
</protein>
<reference evidence="4 5" key="1">
    <citation type="submission" date="2020-08" db="EMBL/GenBank/DDBJ databases">
        <title>Genomic Encyclopedia of Type Strains, Phase IV (KMG-V): Genome sequencing to study the core and pangenomes of soil and plant-associated prokaryotes.</title>
        <authorList>
            <person name="Whitman W."/>
        </authorList>
    </citation>
    <scope>NUCLEOTIDE SEQUENCE [LARGE SCALE GENOMIC DNA]</scope>
    <source>
        <strain evidence="2 5">SEMIA 444</strain>
        <strain evidence="1 4">SEMIA 448</strain>
        <strain evidence="3 6">SEMIA 452</strain>
    </source>
</reference>
<dbReference type="EMBL" id="JACIHM010000009">
    <property type="protein sequence ID" value="MBB4448866.1"/>
    <property type="molecule type" value="Genomic_DNA"/>
</dbReference>
<evidence type="ECO:0000313" key="4">
    <source>
        <dbReference type="Proteomes" id="UP000520770"/>
    </source>
</evidence>
<evidence type="ECO:0000313" key="3">
    <source>
        <dbReference type="EMBL" id="MBB4448866.1"/>
    </source>
</evidence>
<dbReference type="Proteomes" id="UP000524535">
    <property type="component" value="Unassembled WGS sequence"/>
</dbReference>
<dbReference type="EMBL" id="JACIGY010000009">
    <property type="protein sequence ID" value="MBB4414250.1"/>
    <property type="molecule type" value="Genomic_DNA"/>
</dbReference>
<name>A0A7W6XCX6_9HYPH</name>
<evidence type="ECO:0000313" key="1">
    <source>
        <dbReference type="EMBL" id="MBB4351174.1"/>
    </source>
</evidence>
<evidence type="ECO:0000313" key="6">
    <source>
        <dbReference type="Proteomes" id="UP000576087"/>
    </source>
</evidence>
<comment type="caution">
    <text evidence="2">The sequence shown here is derived from an EMBL/GenBank/DDBJ whole genome shotgun (WGS) entry which is preliminary data.</text>
</comment>
<organism evidence="2 5">
    <name type="scientific">Aliirhizobium cellulosilyticum</name>
    <dbReference type="NCBI Taxonomy" id="393664"/>
    <lineage>
        <taxon>Bacteria</taxon>
        <taxon>Pseudomonadati</taxon>
        <taxon>Pseudomonadota</taxon>
        <taxon>Alphaproteobacteria</taxon>
        <taxon>Hyphomicrobiales</taxon>
        <taxon>Rhizobiaceae</taxon>
        <taxon>Aliirhizobium</taxon>
    </lineage>
</organism>
<dbReference type="Proteomes" id="UP000576087">
    <property type="component" value="Unassembled WGS sequence"/>
</dbReference>
<sequence>MNVTIFIAHELKIRQRNSDRFCADPKEPADINDCRTARTCPMDMVDLPDLVVVSAIDGCTFENCRCQFRGVQANVIGVVHVVSSVRLFAGKEPRIRWFVPELSRWSITKNPVESNQVVPQFVQSTVPRHGFPQSEHGVVSFTKKIKDNGGG</sequence>